<evidence type="ECO:0000256" key="2">
    <source>
        <dbReference type="ARBA" id="ARBA00022723"/>
    </source>
</evidence>
<dbReference type="CDD" id="cd00207">
    <property type="entry name" value="fer2"/>
    <property type="match status" value="1"/>
</dbReference>
<dbReference type="SUPFAM" id="SSF54292">
    <property type="entry name" value="2Fe-2S ferredoxin-like"/>
    <property type="match status" value="1"/>
</dbReference>
<dbReference type="InterPro" id="IPR036010">
    <property type="entry name" value="2Fe-2S_ferredoxin-like_sf"/>
</dbReference>
<dbReference type="GO" id="GO:0051537">
    <property type="term" value="F:2 iron, 2 sulfur cluster binding"/>
    <property type="evidence" value="ECO:0007669"/>
    <property type="project" value="UniProtKB-KW"/>
</dbReference>
<evidence type="ECO:0000256" key="1">
    <source>
        <dbReference type="ARBA" id="ARBA00022714"/>
    </source>
</evidence>
<dbReference type="Gene3D" id="1.10.150.120">
    <property type="entry name" value="[2Fe-2S]-binding domain"/>
    <property type="match status" value="1"/>
</dbReference>
<evidence type="ECO:0000259" key="7">
    <source>
        <dbReference type="PROSITE" id="PS51085"/>
    </source>
</evidence>
<gene>
    <name evidence="8" type="ORF">ThesuDRAFT_01466</name>
</gene>
<dbReference type="InterPro" id="IPR002888">
    <property type="entry name" value="2Fe-2S-bd"/>
</dbReference>
<dbReference type="eggNOG" id="COG2080">
    <property type="taxonomic scope" value="Bacteria"/>
</dbReference>
<evidence type="ECO:0000313" key="8">
    <source>
        <dbReference type="EMBL" id="EKP95707.1"/>
    </source>
</evidence>
<evidence type="ECO:0000256" key="5">
    <source>
        <dbReference type="ARBA" id="ARBA00023014"/>
    </source>
</evidence>
<keyword evidence="9" id="KW-1185">Reference proteome</keyword>
<keyword evidence="1" id="KW-0001">2Fe-2S</keyword>
<dbReference type="STRING" id="867903.ThesuDRAFT_01466"/>
<organism evidence="8 9">
    <name type="scientific">Thermaerobacter subterraneus DSM 13965</name>
    <dbReference type="NCBI Taxonomy" id="867903"/>
    <lineage>
        <taxon>Bacteria</taxon>
        <taxon>Bacillati</taxon>
        <taxon>Bacillota</taxon>
        <taxon>Clostridia</taxon>
        <taxon>Eubacteriales</taxon>
        <taxon>Clostridiales Family XVII. Incertae Sedis</taxon>
        <taxon>Thermaerobacter</taxon>
    </lineage>
</organism>
<keyword evidence="3" id="KW-0560">Oxidoreductase</keyword>
<dbReference type="InterPro" id="IPR051452">
    <property type="entry name" value="Diverse_Oxidoreductases"/>
</dbReference>
<protein>
    <submittedName>
        <fullName evidence="8">Aerobic-type carbon monoxide dehydrogenase, small subunit CoxS/CutS-like protein</fullName>
    </submittedName>
</protein>
<dbReference type="PANTHER" id="PTHR44379">
    <property type="entry name" value="OXIDOREDUCTASE WITH IRON-SULFUR SUBUNIT"/>
    <property type="match status" value="1"/>
</dbReference>
<reference evidence="8" key="1">
    <citation type="submission" date="2010-10" db="EMBL/GenBank/DDBJ databases">
        <authorList>
            <consortium name="US DOE Joint Genome Institute (JGI-PGF)"/>
            <person name="Lucas S."/>
            <person name="Copeland A."/>
            <person name="Lapidus A."/>
            <person name="Bruce D."/>
            <person name="Goodwin L."/>
            <person name="Pitluck S."/>
            <person name="Kyrpides N."/>
            <person name="Mavromatis K."/>
            <person name="Detter J.C."/>
            <person name="Han C."/>
            <person name="Land M."/>
            <person name="Hauser L."/>
            <person name="Markowitz V."/>
            <person name="Cheng J.-F."/>
            <person name="Hugenholtz P."/>
            <person name="Woyke T."/>
            <person name="Wu D."/>
            <person name="Pukall R."/>
            <person name="Wahrenburg C."/>
            <person name="Brambilla E."/>
            <person name="Klenk H.-P."/>
            <person name="Eisen J.A."/>
        </authorList>
    </citation>
    <scope>NUCLEOTIDE SEQUENCE [LARGE SCALE GENOMIC DNA]</scope>
    <source>
        <strain evidence="8">DSM 13965</strain>
    </source>
</reference>
<evidence type="ECO:0000256" key="6">
    <source>
        <dbReference type="SAM" id="MobiDB-lite"/>
    </source>
</evidence>
<dbReference type="PANTHER" id="PTHR44379:SF2">
    <property type="entry name" value="BLR6218 PROTEIN"/>
    <property type="match status" value="1"/>
</dbReference>
<dbReference type="GO" id="GO:0016491">
    <property type="term" value="F:oxidoreductase activity"/>
    <property type="evidence" value="ECO:0007669"/>
    <property type="project" value="UniProtKB-KW"/>
</dbReference>
<dbReference type="SUPFAM" id="SSF47741">
    <property type="entry name" value="CO dehydrogenase ISP C-domain like"/>
    <property type="match status" value="1"/>
</dbReference>
<dbReference type="InterPro" id="IPR001041">
    <property type="entry name" value="2Fe-2S_ferredoxin-type"/>
</dbReference>
<comment type="caution">
    <text evidence="8">The sequence shown here is derived from an EMBL/GenBank/DDBJ whole genome shotgun (WGS) entry which is preliminary data.</text>
</comment>
<keyword evidence="2" id="KW-0479">Metal-binding</keyword>
<feature type="domain" description="2Fe-2S ferredoxin-type" evidence="7">
    <location>
        <begin position="53"/>
        <end position="129"/>
    </location>
</feature>
<dbReference type="GO" id="GO:0046872">
    <property type="term" value="F:metal ion binding"/>
    <property type="evidence" value="ECO:0007669"/>
    <property type="project" value="UniProtKB-KW"/>
</dbReference>
<evidence type="ECO:0000256" key="3">
    <source>
        <dbReference type="ARBA" id="ARBA00023002"/>
    </source>
</evidence>
<dbReference type="HOGENOM" id="CLU_052511_1_2_9"/>
<reference evidence="8" key="2">
    <citation type="submission" date="2012-10" db="EMBL/GenBank/DDBJ databases">
        <title>Improved high-quality draft of Thermaerobacter subterraneus C21, DSM 13965.</title>
        <authorList>
            <consortium name="DOE Joint Genome Institute"/>
            <person name="Eisen J."/>
            <person name="Huntemann M."/>
            <person name="Wei C.-L."/>
            <person name="Han J."/>
            <person name="Detter J.C."/>
            <person name="Han C."/>
            <person name="Tapia R."/>
            <person name="Chen A."/>
            <person name="Kyrpides N."/>
            <person name="Mavromatis K."/>
            <person name="Markowitz V."/>
            <person name="Szeto E."/>
            <person name="Ivanova N."/>
            <person name="Mikhailova N."/>
            <person name="Ovchinnikova G."/>
            <person name="Pagani I."/>
            <person name="Pati A."/>
            <person name="Goodwin L."/>
            <person name="Nordberg H.P."/>
            <person name="Cantor M.N."/>
            <person name="Hua S.X."/>
            <person name="Woyke T."/>
            <person name="Eisen J."/>
            <person name="Klenk H.-P."/>
        </authorList>
    </citation>
    <scope>NUCLEOTIDE SEQUENCE [LARGE SCALE GENOMIC DNA]</scope>
    <source>
        <strain evidence="8">DSM 13965</strain>
    </source>
</reference>
<proteinExistence type="predicted"/>
<dbReference type="InterPro" id="IPR036884">
    <property type="entry name" value="2Fe-2S-bd_dom_sf"/>
</dbReference>
<dbReference type="InterPro" id="IPR012675">
    <property type="entry name" value="Beta-grasp_dom_sf"/>
</dbReference>
<accession>K6PRX5</accession>
<dbReference type="PROSITE" id="PS51085">
    <property type="entry name" value="2FE2S_FER_2"/>
    <property type="match status" value="1"/>
</dbReference>
<feature type="region of interest" description="Disordered" evidence="6">
    <location>
        <begin position="1"/>
        <end position="44"/>
    </location>
</feature>
<keyword evidence="5" id="KW-0411">Iron-sulfur</keyword>
<feature type="compositionally biased region" description="Gly residues" evidence="6">
    <location>
        <begin position="7"/>
        <end position="26"/>
    </location>
</feature>
<keyword evidence="4" id="KW-0408">Iron</keyword>
<evidence type="ECO:0000256" key="4">
    <source>
        <dbReference type="ARBA" id="ARBA00023004"/>
    </source>
</evidence>
<sequence length="219" mass="21895">MSRDRSGGNGGRGGLPGGEPLGGAFPGVGDEPGSREPEPGAGESALPAFRAQVPVRLVVNGETWVGDVPASLTLAAFLRERLGLMGTKIGCGEGNCGACSVIVDGELVYSCLVPVAACDGSRVETVEGLARGDRLHPIQEAFIAEDALQCGFCTPGQIMAVKALLDREPHPTREQVVAALSGNLCRCGAYTRIVQAALRAAGALGGAGGGGGVSGAATG</sequence>
<name>K6PRX5_9FIRM</name>
<dbReference type="PROSITE" id="PS00197">
    <property type="entry name" value="2FE2S_FER_1"/>
    <property type="match status" value="1"/>
</dbReference>
<evidence type="ECO:0000313" key="9">
    <source>
        <dbReference type="Proteomes" id="UP000005710"/>
    </source>
</evidence>
<dbReference type="RefSeq" id="WP_006903736.1">
    <property type="nucleotide sequence ID" value="NZ_JH976535.1"/>
</dbReference>
<dbReference type="AlphaFoldDB" id="K6PRX5"/>
<dbReference type="Pfam" id="PF00111">
    <property type="entry name" value="Fer2"/>
    <property type="match status" value="1"/>
</dbReference>
<dbReference type="InterPro" id="IPR006058">
    <property type="entry name" value="2Fe2S_fd_BS"/>
</dbReference>
<dbReference type="Proteomes" id="UP000005710">
    <property type="component" value="Unassembled WGS sequence"/>
</dbReference>
<dbReference type="Pfam" id="PF01799">
    <property type="entry name" value="Fer2_2"/>
    <property type="match status" value="1"/>
</dbReference>
<dbReference type="FunFam" id="1.10.150.120:FF:000003">
    <property type="entry name" value="Carbon monoxide dehydrogenase, small subunit"/>
    <property type="match status" value="1"/>
</dbReference>
<dbReference type="EMBL" id="AENY02000002">
    <property type="protein sequence ID" value="EKP95707.1"/>
    <property type="molecule type" value="Genomic_DNA"/>
</dbReference>
<dbReference type="Gene3D" id="3.10.20.30">
    <property type="match status" value="1"/>
</dbReference>